<evidence type="ECO:0008006" key="3">
    <source>
        <dbReference type="Google" id="ProtNLM"/>
    </source>
</evidence>
<comment type="caution">
    <text evidence="1">The sequence shown here is derived from an EMBL/GenBank/DDBJ whole genome shotgun (WGS) entry which is preliminary data.</text>
</comment>
<sequence length="292" mass="33611">MKQGTYSDGLPYNELNYLAFKLILKPNRFVSRDSLFDLVKVMRKPATELHTAFTTDGYLDIPIRIREVLFVDTPDFKLYNNGFILRRRIEYVDGFAVSDPEIVFKFRHPDLQKAAETDVRPQIQGDYRVKFKCQALPLKEGLGGIRMLYSHNVQFPRSSVKNNDVFSFDVISEIFPALAHLKEMPGERIQLVNDTIVEEVIQDIGVLDLGSGIKAEVNMGIWRTRGEHRPLIGELAYQIKFKDRSELKLEAMQKAERYFLALQYAAKDWISLNATKTGVVYRHLGNPPKSHE</sequence>
<accession>A0A0C1KZK2</accession>
<evidence type="ECO:0000313" key="1">
    <source>
        <dbReference type="EMBL" id="KIC93142.1"/>
    </source>
</evidence>
<dbReference type="EMBL" id="JSVC01000022">
    <property type="protein sequence ID" value="KIC93142.1"/>
    <property type="molecule type" value="Genomic_DNA"/>
</dbReference>
<protein>
    <recommendedName>
        <fullName evidence="3">VTC domain-containing protein</fullName>
    </recommendedName>
</protein>
<keyword evidence="2" id="KW-1185">Reference proteome</keyword>
<reference evidence="1 2" key="1">
    <citation type="submission" date="2014-11" db="EMBL/GenBank/DDBJ databases">
        <title>Genome sequence of Flavihumibacter solisilvae 3-3.</title>
        <authorList>
            <person name="Zhou G."/>
            <person name="Li M."/>
            <person name="Wang G."/>
        </authorList>
    </citation>
    <scope>NUCLEOTIDE SEQUENCE [LARGE SCALE GENOMIC DNA]</scope>
    <source>
        <strain evidence="1 2">3-3</strain>
    </source>
</reference>
<dbReference type="AlphaFoldDB" id="A0A0C1KZK2"/>
<organism evidence="1 2">
    <name type="scientific">Flavihumibacter solisilvae</name>
    <dbReference type="NCBI Taxonomy" id="1349421"/>
    <lineage>
        <taxon>Bacteria</taxon>
        <taxon>Pseudomonadati</taxon>
        <taxon>Bacteroidota</taxon>
        <taxon>Chitinophagia</taxon>
        <taxon>Chitinophagales</taxon>
        <taxon>Chitinophagaceae</taxon>
        <taxon>Flavihumibacter</taxon>
    </lineage>
</organism>
<evidence type="ECO:0000313" key="2">
    <source>
        <dbReference type="Proteomes" id="UP000031408"/>
    </source>
</evidence>
<name>A0A0C1KZK2_9BACT</name>
<gene>
    <name evidence="1" type="ORF">OI18_19065</name>
</gene>
<dbReference type="OrthoDB" id="8435884at2"/>
<dbReference type="Proteomes" id="UP000031408">
    <property type="component" value="Unassembled WGS sequence"/>
</dbReference>
<proteinExistence type="predicted"/>